<dbReference type="Pfam" id="PF12611">
    <property type="entry name" value="Flagellar_put"/>
    <property type="match status" value="1"/>
</dbReference>
<gene>
    <name evidence="2" type="ORF">H6X83_08510</name>
</gene>
<evidence type="ECO:0000256" key="1">
    <source>
        <dbReference type="SAM" id="MobiDB-lite"/>
    </source>
</evidence>
<accession>A0A7G9WLB0</accession>
<keyword evidence="2" id="KW-0282">Flagellum</keyword>
<evidence type="ECO:0000313" key="2">
    <source>
        <dbReference type="EMBL" id="QNO19472.1"/>
    </source>
</evidence>
<proteinExistence type="predicted"/>
<feature type="compositionally biased region" description="Basic and acidic residues" evidence="1">
    <location>
        <begin position="11"/>
        <end position="21"/>
    </location>
</feature>
<dbReference type="EMBL" id="CP060696">
    <property type="protein sequence ID" value="QNO19472.1"/>
    <property type="molecule type" value="Genomic_DNA"/>
</dbReference>
<keyword evidence="2" id="KW-0966">Cell projection</keyword>
<organism evidence="2 3">
    <name type="scientific">Caproicibacterium amylolyticum</name>
    <dbReference type="NCBI Taxonomy" id="2766537"/>
    <lineage>
        <taxon>Bacteria</taxon>
        <taxon>Bacillati</taxon>
        <taxon>Bacillota</taxon>
        <taxon>Clostridia</taxon>
        <taxon>Eubacteriales</taxon>
        <taxon>Oscillospiraceae</taxon>
        <taxon>Caproicibacterium</taxon>
    </lineage>
</organism>
<keyword evidence="3" id="KW-1185">Reference proteome</keyword>
<keyword evidence="2" id="KW-0969">Cilium</keyword>
<protein>
    <submittedName>
        <fullName evidence="2">Flagellar protein</fullName>
    </submittedName>
</protein>
<dbReference type="InterPro" id="IPR013367">
    <property type="entry name" value="Flagellar_put"/>
</dbReference>
<sequence>MVTGKPALRPTPEKTQIHQEETSAESFEALFSQALQNRESSSSVSFSKHAAARMQERSINLTMDGMERLNKGVELARNKGLDDTLILMDKNAFVVSAQNKTVITAVDGNELTGNVFTNIDGTVVI</sequence>
<reference evidence="2 3" key="1">
    <citation type="submission" date="2020-08" db="EMBL/GenBank/DDBJ databases">
        <authorList>
            <person name="Ren C."/>
            <person name="Gu Y."/>
            <person name="Xu Y."/>
        </authorList>
    </citation>
    <scope>NUCLEOTIDE SEQUENCE [LARGE SCALE GENOMIC DNA]</scope>
    <source>
        <strain evidence="2 3">LBM18003</strain>
    </source>
</reference>
<dbReference type="Proteomes" id="UP000516046">
    <property type="component" value="Chromosome"/>
</dbReference>
<feature type="region of interest" description="Disordered" evidence="1">
    <location>
        <begin position="1"/>
        <end position="23"/>
    </location>
</feature>
<evidence type="ECO:0000313" key="3">
    <source>
        <dbReference type="Proteomes" id="UP000516046"/>
    </source>
</evidence>
<dbReference type="NCBIfam" id="TIGR02530">
    <property type="entry name" value="flg_new"/>
    <property type="match status" value="1"/>
</dbReference>
<dbReference type="KEGG" id="caml:H6X83_08510"/>
<name>A0A7G9WLB0_9FIRM</name>
<dbReference type="AlphaFoldDB" id="A0A7G9WLB0"/>